<feature type="non-terminal residue" evidence="2">
    <location>
        <position position="110"/>
    </location>
</feature>
<dbReference type="InterPro" id="IPR016186">
    <property type="entry name" value="C-type_lectin-like/link_sf"/>
</dbReference>
<dbReference type="Gene3D" id="3.10.100.10">
    <property type="entry name" value="Mannose-Binding Protein A, subunit A"/>
    <property type="match status" value="1"/>
</dbReference>
<evidence type="ECO:0000313" key="2">
    <source>
        <dbReference type="EMBL" id="CDK12567.1"/>
    </source>
</evidence>
<gene>
    <name evidence="2" type="primary">lectin-like-3</name>
</gene>
<dbReference type="AlphaFoldDB" id="W6MEU9"/>
<organism evidence="2">
    <name type="scientific">Coenobita clypeatus</name>
    <dbReference type="NCBI Taxonomy" id="474045"/>
    <lineage>
        <taxon>Eukaryota</taxon>
        <taxon>Metazoa</taxon>
        <taxon>Ecdysozoa</taxon>
        <taxon>Arthropoda</taxon>
        <taxon>Crustacea</taxon>
        <taxon>Multicrustacea</taxon>
        <taxon>Malacostraca</taxon>
        <taxon>Eumalacostraca</taxon>
        <taxon>Eucarida</taxon>
        <taxon>Decapoda</taxon>
        <taxon>Pleocyemata</taxon>
        <taxon>Anomura</taxon>
        <taxon>Paguroidea</taxon>
        <taxon>Coenobitidae</taxon>
        <taxon>Coenobita</taxon>
    </lineage>
</organism>
<name>W6MEU9_9EUCA</name>
<dbReference type="InterPro" id="IPR016187">
    <property type="entry name" value="CTDL_fold"/>
</dbReference>
<protein>
    <submittedName>
        <fullName evidence="2">Lectin-like-3 protein</fullName>
    </submittedName>
</protein>
<dbReference type="Pfam" id="PF00059">
    <property type="entry name" value="Lectin_C"/>
    <property type="match status" value="1"/>
</dbReference>
<reference evidence="2" key="2">
    <citation type="submission" date="2014-02" db="EMBL/GenBank/DDBJ databases">
        <title>The hermit crab's nose antennal transcriptomics.</title>
        <authorList>
            <person name="Groh K.C."/>
            <person name="Vogel H."/>
            <person name="Stensmyr M.C."/>
            <person name="Grosse-Wilde E."/>
            <person name="Hansson B.S."/>
        </authorList>
    </citation>
    <scope>NUCLEOTIDE SEQUENCE</scope>
    <source>
        <tissue evidence="2">Antennules</tissue>
    </source>
</reference>
<dbReference type="SUPFAM" id="SSF56436">
    <property type="entry name" value="C-type lectin-like"/>
    <property type="match status" value="1"/>
</dbReference>
<accession>W6MEU9</accession>
<reference evidence="2" key="1">
    <citation type="submission" date="2013-06" db="EMBL/GenBank/DDBJ databases">
        <authorList>
            <person name="Groh K."/>
        </authorList>
    </citation>
    <scope>NUCLEOTIDE SEQUENCE</scope>
    <source>
        <tissue evidence="2">Antennules</tissue>
    </source>
</reference>
<evidence type="ECO:0000259" key="1">
    <source>
        <dbReference type="PROSITE" id="PS50041"/>
    </source>
</evidence>
<dbReference type="InterPro" id="IPR050111">
    <property type="entry name" value="C-type_lectin/snaclec_domain"/>
</dbReference>
<dbReference type="EMBL" id="HABY01000038">
    <property type="protein sequence ID" value="CDK12567.1"/>
    <property type="molecule type" value="Transcribed_RNA"/>
</dbReference>
<feature type="non-terminal residue" evidence="2">
    <location>
        <position position="1"/>
    </location>
</feature>
<sequence length="110" mass="11997">KVIKDATDGISWEGAREECKSGGGDLAIINTPELLQDVDKYIGDNFKDQYPGREYWIGGSGQGEEFTWVDGSVVDVSSSIWHPERFSGTGQKYLCLAPTPSGALLVLDKE</sequence>
<dbReference type="PROSITE" id="PS50041">
    <property type="entry name" value="C_TYPE_LECTIN_2"/>
    <property type="match status" value="1"/>
</dbReference>
<dbReference type="InterPro" id="IPR001304">
    <property type="entry name" value="C-type_lectin-like"/>
</dbReference>
<proteinExistence type="predicted"/>
<dbReference type="PANTHER" id="PTHR22803">
    <property type="entry name" value="MANNOSE, PHOSPHOLIPASE, LECTIN RECEPTOR RELATED"/>
    <property type="match status" value="1"/>
</dbReference>
<feature type="domain" description="C-type lectin" evidence="1">
    <location>
        <begin position="11"/>
        <end position="96"/>
    </location>
</feature>